<sequence>MTTTITARVATIRMEAVKSKESHMWVQVPKPPLTIFYPKVAEDPSVSSSKSSINRKSDWCAWTCYFQWFPALPAVFVPILSYSVHRTKDSTTLCFYYVRST</sequence>
<dbReference type="AlphaFoldDB" id="A0A8X6JV31"/>
<accession>A0A8X6JV31</accession>
<evidence type="ECO:0000313" key="2">
    <source>
        <dbReference type="Proteomes" id="UP000887116"/>
    </source>
</evidence>
<name>A0A8X6JV31_TRICU</name>
<evidence type="ECO:0000313" key="1">
    <source>
        <dbReference type="EMBL" id="GFR19536.1"/>
    </source>
</evidence>
<gene>
    <name evidence="1" type="ORF">TNCT_10991</name>
</gene>
<comment type="caution">
    <text evidence="1">The sequence shown here is derived from an EMBL/GenBank/DDBJ whole genome shotgun (WGS) entry which is preliminary data.</text>
</comment>
<dbReference type="EMBL" id="BMAO01037696">
    <property type="protein sequence ID" value="GFR19536.1"/>
    <property type="molecule type" value="Genomic_DNA"/>
</dbReference>
<organism evidence="1 2">
    <name type="scientific">Trichonephila clavata</name>
    <name type="common">Joro spider</name>
    <name type="synonym">Nephila clavata</name>
    <dbReference type="NCBI Taxonomy" id="2740835"/>
    <lineage>
        <taxon>Eukaryota</taxon>
        <taxon>Metazoa</taxon>
        <taxon>Ecdysozoa</taxon>
        <taxon>Arthropoda</taxon>
        <taxon>Chelicerata</taxon>
        <taxon>Arachnida</taxon>
        <taxon>Araneae</taxon>
        <taxon>Araneomorphae</taxon>
        <taxon>Entelegynae</taxon>
        <taxon>Araneoidea</taxon>
        <taxon>Nephilidae</taxon>
        <taxon>Trichonephila</taxon>
    </lineage>
</organism>
<proteinExistence type="predicted"/>
<dbReference type="OrthoDB" id="10287017at2759"/>
<protein>
    <submittedName>
        <fullName evidence="1">Uncharacterized protein</fullName>
    </submittedName>
</protein>
<reference evidence="1" key="1">
    <citation type="submission" date="2020-07" db="EMBL/GenBank/DDBJ databases">
        <title>Multicomponent nature underlies the extraordinary mechanical properties of spider dragline silk.</title>
        <authorList>
            <person name="Kono N."/>
            <person name="Nakamura H."/>
            <person name="Mori M."/>
            <person name="Yoshida Y."/>
            <person name="Ohtoshi R."/>
            <person name="Malay A.D."/>
            <person name="Moran D.A.P."/>
            <person name="Tomita M."/>
            <person name="Numata K."/>
            <person name="Arakawa K."/>
        </authorList>
    </citation>
    <scope>NUCLEOTIDE SEQUENCE</scope>
</reference>
<dbReference type="Proteomes" id="UP000887116">
    <property type="component" value="Unassembled WGS sequence"/>
</dbReference>
<keyword evidence="2" id="KW-1185">Reference proteome</keyword>